<evidence type="ECO:0000256" key="7">
    <source>
        <dbReference type="ARBA" id="ARBA00022821"/>
    </source>
</evidence>
<keyword evidence="6" id="KW-0732">Signal</keyword>
<evidence type="ECO:0000313" key="11">
    <source>
        <dbReference type="Proteomes" id="UP000593560"/>
    </source>
</evidence>
<dbReference type="PANTHER" id="PTHR36788:SF2">
    <property type="entry name" value="DEFENSIN-LIKE PROTEIN 183"/>
    <property type="match status" value="1"/>
</dbReference>
<keyword evidence="7 9" id="KW-0611">Plant defense</keyword>
<proteinExistence type="inferred from homology"/>
<name>A0A7J9GEM4_9ROSI</name>
<evidence type="ECO:0000313" key="10">
    <source>
        <dbReference type="EMBL" id="MBA0795305.1"/>
    </source>
</evidence>
<dbReference type="InterPro" id="IPR039641">
    <property type="entry name" value="LCR"/>
</dbReference>
<dbReference type="AlphaFoldDB" id="A0A7J9GEM4"/>
<evidence type="ECO:0000256" key="4">
    <source>
        <dbReference type="ARBA" id="ARBA00022529"/>
    </source>
</evidence>
<keyword evidence="4 9" id="KW-0929">Antimicrobial</keyword>
<evidence type="ECO:0000256" key="5">
    <source>
        <dbReference type="ARBA" id="ARBA00022577"/>
    </source>
</evidence>
<evidence type="ECO:0000256" key="9">
    <source>
        <dbReference type="RuleBase" id="RU367109"/>
    </source>
</evidence>
<dbReference type="GO" id="GO:0005576">
    <property type="term" value="C:extracellular region"/>
    <property type="evidence" value="ECO:0007669"/>
    <property type="project" value="UniProtKB-SubCell"/>
</dbReference>
<reference evidence="10 11" key="1">
    <citation type="journal article" date="2019" name="Genome Biol. Evol.">
        <title>Insights into the evolution of the New World diploid cottons (Gossypium, subgenus Houzingenia) based on genome sequencing.</title>
        <authorList>
            <person name="Grover C.E."/>
            <person name="Arick M.A. 2nd"/>
            <person name="Thrash A."/>
            <person name="Conover J.L."/>
            <person name="Sanders W.S."/>
            <person name="Peterson D.G."/>
            <person name="Frelichowski J.E."/>
            <person name="Scheffler J.A."/>
            <person name="Scheffler B.E."/>
            <person name="Wendel J.F."/>
        </authorList>
    </citation>
    <scope>NUCLEOTIDE SEQUENCE [LARGE SCALE GENOMIC DNA]</scope>
    <source>
        <strain evidence="10">0</strain>
        <tissue evidence="10">Leaf</tissue>
    </source>
</reference>
<evidence type="ECO:0000256" key="8">
    <source>
        <dbReference type="ARBA" id="ARBA00023157"/>
    </source>
</evidence>
<dbReference type="OrthoDB" id="993238at2759"/>
<evidence type="ECO:0000256" key="3">
    <source>
        <dbReference type="ARBA" id="ARBA00022525"/>
    </source>
</evidence>
<comment type="subcellular location">
    <subcellularLocation>
        <location evidence="1 9">Secreted</location>
    </subcellularLocation>
</comment>
<keyword evidence="11" id="KW-1185">Reference proteome</keyword>
<dbReference type="PANTHER" id="PTHR36788">
    <property type="entry name" value="DEFENSIN-LIKE PROTEIN 183"/>
    <property type="match status" value="1"/>
</dbReference>
<keyword evidence="3 9" id="KW-0964">Secreted</keyword>
<dbReference type="GO" id="GO:0050832">
    <property type="term" value="P:defense response to fungus"/>
    <property type="evidence" value="ECO:0007669"/>
    <property type="project" value="UniProtKB-UniRule"/>
</dbReference>
<keyword evidence="5 9" id="KW-0295">Fungicide</keyword>
<organism evidence="10 11">
    <name type="scientific">Gossypium harknessii</name>
    <dbReference type="NCBI Taxonomy" id="34285"/>
    <lineage>
        <taxon>Eukaryota</taxon>
        <taxon>Viridiplantae</taxon>
        <taxon>Streptophyta</taxon>
        <taxon>Embryophyta</taxon>
        <taxon>Tracheophyta</taxon>
        <taxon>Spermatophyta</taxon>
        <taxon>Magnoliopsida</taxon>
        <taxon>eudicotyledons</taxon>
        <taxon>Gunneridae</taxon>
        <taxon>Pentapetalae</taxon>
        <taxon>rosids</taxon>
        <taxon>malvids</taxon>
        <taxon>Malvales</taxon>
        <taxon>Malvaceae</taxon>
        <taxon>Malvoideae</taxon>
        <taxon>Gossypium</taxon>
    </lineage>
</organism>
<protein>
    <recommendedName>
        <fullName evidence="9">Defensin-like protein</fullName>
    </recommendedName>
</protein>
<sequence length="212" mass="22987">MVHNVKKKLGFVMRIAVQNVKLQRMGKEYARNRSSSNDIGTCKCLYECDGNGDESLSQINRKCNVGIGPCSEHCNDGCCDRNCAIKYPEKQQGYGVCLNIVGIPSSRCKVNSAVCEEELGKCDENCNFNCQTKKSGKGICDANGICECVYECEGPGTKRCNVGIGPCSVRCSDACCEQNCESKFPGDQDGHGFCLGITGIPASNQCLCYFNC</sequence>
<dbReference type="EMBL" id="JABFAD010000004">
    <property type="protein sequence ID" value="MBA0795305.1"/>
    <property type="molecule type" value="Genomic_DNA"/>
</dbReference>
<dbReference type="GO" id="GO:0031640">
    <property type="term" value="P:killing of cells of another organism"/>
    <property type="evidence" value="ECO:0007669"/>
    <property type="project" value="UniProtKB-UniRule"/>
</dbReference>
<evidence type="ECO:0000256" key="2">
    <source>
        <dbReference type="ARBA" id="ARBA00006722"/>
    </source>
</evidence>
<evidence type="ECO:0000256" key="1">
    <source>
        <dbReference type="ARBA" id="ARBA00004613"/>
    </source>
</evidence>
<comment type="caution">
    <text evidence="10">The sequence shown here is derived from an EMBL/GenBank/DDBJ whole genome shotgun (WGS) entry which is preliminary data.</text>
</comment>
<accession>A0A7J9GEM4</accession>
<comment type="similarity">
    <text evidence="2 9">Belongs to the DEFL family.</text>
</comment>
<dbReference type="Proteomes" id="UP000593560">
    <property type="component" value="Unassembled WGS sequence"/>
</dbReference>
<evidence type="ECO:0000256" key="6">
    <source>
        <dbReference type="ARBA" id="ARBA00022729"/>
    </source>
</evidence>
<keyword evidence="8" id="KW-1015">Disulfide bond</keyword>
<gene>
    <name evidence="10" type="ORF">Gohar_006177</name>
</gene>